<comment type="caution">
    <text evidence="2">The sequence shown here is derived from an EMBL/GenBank/DDBJ whole genome shotgun (WGS) entry which is preliminary data.</text>
</comment>
<keyword evidence="3" id="KW-1185">Reference proteome</keyword>
<sequence>MCWSEAISPASAFAPETLLTQAGAIGASPNPVGKAVGLLAEGAAHLAQLPWPVPKLIDMGAEAAVRLLVQDDFSNPVDRVFAAANCGLLYAEAALDAEAGRLGESAAFKTLSERYGLMPVDQYLQETADRFAPLVNTGPGQPIGYEVSRPRSPSAAVAPGIGEPVEGADRMPADGAFDIAFAHLLAIPEGAMTLAEALRAEQGRTPRPSPHRTVTSQDLPKSRPGA</sequence>
<protein>
    <submittedName>
        <fullName evidence="2">Uncharacterized protein</fullName>
    </submittedName>
</protein>
<organism evidence="2 3">
    <name type="scientific">Glycomyces mayteni</name>
    <dbReference type="NCBI Taxonomy" id="543887"/>
    <lineage>
        <taxon>Bacteria</taxon>
        <taxon>Bacillati</taxon>
        <taxon>Actinomycetota</taxon>
        <taxon>Actinomycetes</taxon>
        <taxon>Glycomycetales</taxon>
        <taxon>Glycomycetaceae</taxon>
        <taxon>Glycomyces</taxon>
    </lineage>
</organism>
<reference evidence="3" key="1">
    <citation type="journal article" date="2019" name="Int. J. Syst. Evol. Microbiol.">
        <title>The Global Catalogue of Microorganisms (GCM) 10K type strain sequencing project: providing services to taxonomists for standard genome sequencing and annotation.</title>
        <authorList>
            <consortium name="The Broad Institute Genomics Platform"/>
            <consortium name="The Broad Institute Genome Sequencing Center for Infectious Disease"/>
            <person name="Wu L."/>
            <person name="Ma J."/>
        </authorList>
    </citation>
    <scope>NUCLEOTIDE SEQUENCE [LARGE SCALE GENOMIC DNA]</scope>
    <source>
        <strain evidence="3">KACC 12634</strain>
    </source>
</reference>
<gene>
    <name evidence="2" type="ORF">ACFQS3_09920</name>
</gene>
<dbReference type="Proteomes" id="UP001596470">
    <property type="component" value="Unassembled WGS sequence"/>
</dbReference>
<evidence type="ECO:0000256" key="1">
    <source>
        <dbReference type="SAM" id="MobiDB-lite"/>
    </source>
</evidence>
<name>A0ABW2D5B2_9ACTN</name>
<evidence type="ECO:0000313" key="2">
    <source>
        <dbReference type="EMBL" id="MFC6957510.1"/>
    </source>
</evidence>
<proteinExistence type="predicted"/>
<evidence type="ECO:0000313" key="3">
    <source>
        <dbReference type="Proteomes" id="UP001596470"/>
    </source>
</evidence>
<dbReference type="RefSeq" id="WP_382349214.1">
    <property type="nucleotide sequence ID" value="NZ_JBHMBP010000002.1"/>
</dbReference>
<accession>A0ABW2D5B2</accession>
<dbReference type="EMBL" id="JBHSYS010000002">
    <property type="protein sequence ID" value="MFC6957510.1"/>
    <property type="molecule type" value="Genomic_DNA"/>
</dbReference>
<feature type="region of interest" description="Disordered" evidence="1">
    <location>
        <begin position="198"/>
        <end position="226"/>
    </location>
</feature>